<keyword evidence="11" id="KW-0862">Zinc</keyword>
<evidence type="ECO:0000256" key="5">
    <source>
        <dbReference type="ARBA" id="ARBA00022525"/>
    </source>
</evidence>
<dbReference type="PRINTS" id="PR00313">
    <property type="entry name" value="CABNDNGRPT"/>
</dbReference>
<keyword evidence="16" id="KW-1185">Reference proteome</keyword>
<dbReference type="GO" id="GO:0016020">
    <property type="term" value="C:membrane"/>
    <property type="evidence" value="ECO:0007669"/>
    <property type="project" value="UniProtKB-SubCell"/>
</dbReference>
<keyword evidence="9" id="KW-0677">Repeat</keyword>
<dbReference type="Gene3D" id="3.40.390.10">
    <property type="entry name" value="Collagenase (Catalytic Domain)"/>
    <property type="match status" value="1"/>
</dbReference>
<dbReference type="InterPro" id="IPR011049">
    <property type="entry name" value="Serralysin-like_metalloprot_C"/>
</dbReference>
<feature type="domain" description="Peptidase metallopeptidase" evidence="14">
    <location>
        <begin position="265"/>
        <end position="432"/>
    </location>
</feature>
<evidence type="ECO:0000256" key="2">
    <source>
        <dbReference type="ARBA" id="ARBA00004370"/>
    </source>
</evidence>
<comment type="caution">
    <text evidence="15">The sequence shown here is derived from an EMBL/GenBank/DDBJ whole genome shotgun (WGS) entry which is preliminary data.</text>
</comment>
<keyword evidence="8" id="KW-0479">Metal-binding</keyword>
<dbReference type="Gene3D" id="2.150.10.10">
    <property type="entry name" value="Serralysin-like metalloprotease, C-terminal"/>
    <property type="match status" value="2"/>
</dbReference>
<dbReference type="Gene3D" id="2.60.120.380">
    <property type="match status" value="1"/>
</dbReference>
<dbReference type="PROSITE" id="PS00330">
    <property type="entry name" value="HEMOLYSIN_CALCIUM"/>
    <property type="match status" value="3"/>
</dbReference>
<dbReference type="PANTHER" id="PTHR38340">
    <property type="entry name" value="S-LAYER PROTEIN"/>
    <property type="match status" value="1"/>
</dbReference>
<evidence type="ECO:0000256" key="1">
    <source>
        <dbReference type="ARBA" id="ARBA00001913"/>
    </source>
</evidence>
<protein>
    <submittedName>
        <fullName evidence="15">Matrixin family metalloprotease</fullName>
    </submittedName>
</protein>
<comment type="similarity">
    <text evidence="4">Belongs to the peptidase M10B family.</text>
</comment>
<comment type="cofactor">
    <cofactor evidence="1">
        <name>Ca(2+)</name>
        <dbReference type="ChEBI" id="CHEBI:29108"/>
    </cofactor>
</comment>
<reference evidence="15 16" key="1">
    <citation type="submission" date="2019-03" db="EMBL/GenBank/DDBJ databases">
        <title>Genome sequence of Sphingomonas sp. 17J27-24.</title>
        <authorList>
            <person name="Kim M."/>
            <person name="Maeng S."/>
            <person name="Sathiyaraj S."/>
        </authorList>
    </citation>
    <scope>NUCLEOTIDE SEQUENCE [LARGE SCALE GENOMIC DNA]</scope>
    <source>
        <strain evidence="15 16">17J27-24</strain>
    </source>
</reference>
<evidence type="ECO:0000256" key="13">
    <source>
        <dbReference type="ARBA" id="ARBA00023136"/>
    </source>
</evidence>
<dbReference type="GO" id="GO:0031012">
    <property type="term" value="C:extracellular matrix"/>
    <property type="evidence" value="ECO:0007669"/>
    <property type="project" value="InterPro"/>
</dbReference>
<evidence type="ECO:0000256" key="8">
    <source>
        <dbReference type="ARBA" id="ARBA00022723"/>
    </source>
</evidence>
<evidence type="ECO:0000256" key="6">
    <source>
        <dbReference type="ARBA" id="ARBA00022656"/>
    </source>
</evidence>
<evidence type="ECO:0000256" key="4">
    <source>
        <dbReference type="ARBA" id="ARBA00009490"/>
    </source>
</evidence>
<dbReference type="InterPro" id="IPR007280">
    <property type="entry name" value="Peptidase_C_arc/bac"/>
</dbReference>
<evidence type="ECO:0000256" key="12">
    <source>
        <dbReference type="ARBA" id="ARBA00023026"/>
    </source>
</evidence>
<keyword evidence="12" id="KW-0843">Virulence</keyword>
<dbReference type="GO" id="GO:0008270">
    <property type="term" value="F:zinc ion binding"/>
    <property type="evidence" value="ECO:0007669"/>
    <property type="project" value="InterPro"/>
</dbReference>
<dbReference type="GO" id="GO:0005615">
    <property type="term" value="C:extracellular space"/>
    <property type="evidence" value="ECO:0007669"/>
    <property type="project" value="InterPro"/>
</dbReference>
<name>A0A4Y8ZVT5_9SPHN</name>
<dbReference type="OrthoDB" id="733404at2"/>
<dbReference type="InterPro" id="IPR013858">
    <property type="entry name" value="Peptidase_M10B_C"/>
</dbReference>
<evidence type="ECO:0000256" key="3">
    <source>
        <dbReference type="ARBA" id="ARBA00004613"/>
    </source>
</evidence>
<dbReference type="InterPro" id="IPR024079">
    <property type="entry name" value="MetalloPept_cat_dom_sf"/>
</dbReference>
<dbReference type="GO" id="GO:0004222">
    <property type="term" value="F:metalloendopeptidase activity"/>
    <property type="evidence" value="ECO:0007669"/>
    <property type="project" value="InterPro"/>
</dbReference>
<keyword evidence="7 15" id="KW-0645">Protease</keyword>
<dbReference type="PANTHER" id="PTHR38340:SF1">
    <property type="entry name" value="S-LAYER PROTEIN"/>
    <property type="match status" value="1"/>
</dbReference>
<evidence type="ECO:0000259" key="14">
    <source>
        <dbReference type="SMART" id="SM00235"/>
    </source>
</evidence>
<dbReference type="Pfam" id="PF04151">
    <property type="entry name" value="PPC"/>
    <property type="match status" value="1"/>
</dbReference>
<dbReference type="InterPro" id="IPR006026">
    <property type="entry name" value="Peptidase_Metallo"/>
</dbReference>
<keyword evidence="13" id="KW-0472">Membrane</keyword>
<dbReference type="InterPro" id="IPR050557">
    <property type="entry name" value="RTX_toxin/Mannuronan_C5-epim"/>
</dbReference>
<keyword evidence="10" id="KW-0378">Hydrolase</keyword>
<dbReference type="Pfam" id="PF08548">
    <property type="entry name" value="Peptidase_M10_C"/>
    <property type="match status" value="2"/>
</dbReference>
<evidence type="ECO:0000313" key="16">
    <source>
        <dbReference type="Proteomes" id="UP000298213"/>
    </source>
</evidence>
<proteinExistence type="inferred from homology"/>
<accession>A0A4Y8ZVT5</accession>
<keyword evidence="15" id="KW-0482">Metalloprotease</keyword>
<evidence type="ECO:0000256" key="7">
    <source>
        <dbReference type="ARBA" id="ARBA00022670"/>
    </source>
</evidence>
<dbReference type="Pfam" id="PF00353">
    <property type="entry name" value="HemolysinCabind"/>
    <property type="match status" value="2"/>
</dbReference>
<dbReference type="PRINTS" id="PR01488">
    <property type="entry name" value="RTXTOXINA"/>
</dbReference>
<dbReference type="EMBL" id="SPDV01000001">
    <property type="protein sequence ID" value="TFI60153.1"/>
    <property type="molecule type" value="Genomic_DNA"/>
</dbReference>
<dbReference type="InterPro" id="IPR018511">
    <property type="entry name" value="Hemolysin-typ_Ca-bd_CS"/>
</dbReference>
<gene>
    <name evidence="15" type="ORF">E2493_00085</name>
</gene>
<keyword evidence="5" id="KW-0964">Secreted</keyword>
<evidence type="ECO:0000256" key="11">
    <source>
        <dbReference type="ARBA" id="ARBA00022833"/>
    </source>
</evidence>
<keyword evidence="6" id="KW-0800">Toxin</keyword>
<sequence length="849" mass="87916">MRWMNDLLKKPMIAEGYAATLAGFDLRHPAVKATDAFFPDGVGDLKPVPGDHFLILTSDEVADDTSTTRTVEVDGASVVSTIDTVGDQDFFRVELTAGHTYDIGQYLVMGGPSGVPLNDAYVELYGPDGQLITQADGGGPDTPSGLDALLTFTPKTSGTYFINARAFDQEALNGTTGDGVGDYQLFVDDVTGRPSYIPYYDVESPLHSIDWGAQVDRTSRNPDGEEGPRITGNDFTGVGGNPFGIEGKNVITVYFAKAGDVFVSEDPTSPGTTENMIAIGMQDWEKAAFYNAFELYSQVADLVFVEVDSRAEADFKIVTYKGTPGAGASLLGRMSPPNEQNEGQAEFNAGDVRWTQEGLQPGGFYFPTLLHELGHGLGMAHPHDNGGRSSIMRGADGGTAGIGGGLGDFDLSQQVHTVMSYNDGWATSPYGQARSGGLTGLEVDHFGWVASLSPLDMAVIQDKYGVNEDTRVGDDVYSLKDVNAAGTAYTAIWDSGGIDTIAYDGARDASIDLRPATLQYEEGGGGRVSYAWGIYGGFTIANAVTIENARSGAGNDTLTGNDAGNLLDGGAGNDVLIGGAGADRLVGGLGQDRLDGGAGADLFVFAAGDSAVGLSRDTIVGFDQGSDRIDLTGAGATQFIGGALFSGEAGQVRAVVTAGSTIVELDGNGDGLADFQLELDGAFNLELGDFAGLADANGASMADDVLAGTALADVLFGYGGDDSINGGGGNDRLIGGGGADSMSGGSGADRFVYEAASDSGVAASDVITDFRSRSDQIDLGALDANISTAADDAFAFIGKSAFSGSAGELRYQSGTYGTLIQADLDGDAVADLQIRLDDRMSLVVADFVL</sequence>
<dbReference type="GO" id="GO:0006508">
    <property type="term" value="P:proteolysis"/>
    <property type="evidence" value="ECO:0007669"/>
    <property type="project" value="UniProtKB-KW"/>
</dbReference>
<dbReference type="SMART" id="SM00235">
    <property type="entry name" value="ZnMc"/>
    <property type="match status" value="1"/>
</dbReference>
<dbReference type="SUPFAM" id="SSF51120">
    <property type="entry name" value="beta-Roll"/>
    <property type="match status" value="2"/>
</dbReference>
<evidence type="ECO:0000256" key="9">
    <source>
        <dbReference type="ARBA" id="ARBA00022737"/>
    </source>
</evidence>
<dbReference type="Proteomes" id="UP000298213">
    <property type="component" value="Unassembled WGS sequence"/>
</dbReference>
<evidence type="ECO:0000256" key="10">
    <source>
        <dbReference type="ARBA" id="ARBA00022801"/>
    </source>
</evidence>
<dbReference type="InterPro" id="IPR001818">
    <property type="entry name" value="Pept_M10_metallopeptidase"/>
</dbReference>
<dbReference type="InterPro" id="IPR003995">
    <property type="entry name" value="RTX_toxin_determinant-A"/>
</dbReference>
<comment type="subcellular location">
    <subcellularLocation>
        <location evidence="2">Membrane</location>
    </subcellularLocation>
    <subcellularLocation>
        <location evidence="3">Secreted</location>
    </subcellularLocation>
</comment>
<dbReference type="GO" id="GO:0005509">
    <property type="term" value="F:calcium ion binding"/>
    <property type="evidence" value="ECO:0007669"/>
    <property type="project" value="InterPro"/>
</dbReference>
<dbReference type="SUPFAM" id="SSF55486">
    <property type="entry name" value="Metalloproteases ('zincins'), catalytic domain"/>
    <property type="match status" value="1"/>
</dbReference>
<evidence type="ECO:0000313" key="15">
    <source>
        <dbReference type="EMBL" id="TFI60153.1"/>
    </source>
</evidence>
<organism evidence="15 16">
    <name type="scientific">Sphingomonas parva</name>
    <dbReference type="NCBI Taxonomy" id="2555898"/>
    <lineage>
        <taxon>Bacteria</taxon>
        <taxon>Pseudomonadati</taxon>
        <taxon>Pseudomonadota</taxon>
        <taxon>Alphaproteobacteria</taxon>
        <taxon>Sphingomonadales</taxon>
        <taxon>Sphingomonadaceae</taxon>
        <taxon>Sphingomonas</taxon>
    </lineage>
</organism>
<dbReference type="Pfam" id="PF00413">
    <property type="entry name" value="Peptidase_M10"/>
    <property type="match status" value="1"/>
</dbReference>
<dbReference type="InterPro" id="IPR001343">
    <property type="entry name" value="Hemolysn_Ca-bd"/>
</dbReference>
<dbReference type="GO" id="GO:0090729">
    <property type="term" value="F:toxin activity"/>
    <property type="evidence" value="ECO:0007669"/>
    <property type="project" value="UniProtKB-KW"/>
</dbReference>
<dbReference type="AlphaFoldDB" id="A0A4Y8ZVT5"/>